<sequence>MVKKMPAMQPDRCNKVEREKMMKMKYTDILLASVAALVFLGCDGDGVPEPDTEGNALQLRSVELSDPSVTRALGATQLTKIGVYVTDNAHAALSKNAKSVYELANGTWSSTTPPDITVTNTSTPNRLYAFAPSDLSVTNSSVGNHSVPVQVVADNFNASQQVDYLRATPLAATAASRAVTFTMNHALAKVSFRVSKSANVQETLTLTKIELLSSTSRLQMGSSDTMNLSTGTLNGLASTNSIALEGSTVLSTLQKDPNVSSLVAPMSAAETRLSFRLTVNVTEADGNVTPRSFETAVVSAVQWKAGYHYVYAITVDKMGGSLTNVKIDVWKSDANQNTGIGI</sequence>
<evidence type="ECO:0000313" key="1">
    <source>
        <dbReference type="EMBL" id="RGT44089.1"/>
    </source>
</evidence>
<evidence type="ECO:0000313" key="5">
    <source>
        <dbReference type="Proteomes" id="UP000285013"/>
    </source>
</evidence>
<comment type="caution">
    <text evidence="1">The sequence shown here is derived from an EMBL/GenBank/DDBJ whole genome shotgun (WGS) entry which is preliminary data.</text>
</comment>
<evidence type="ECO:0000313" key="2">
    <source>
        <dbReference type="EMBL" id="RHL85048.1"/>
    </source>
</evidence>
<name>A0A3E4KQY0_9BACE</name>
<dbReference type="EMBL" id="QRQM01000045">
    <property type="protein sequence ID" value="RHN01265.1"/>
    <property type="molecule type" value="Genomic_DNA"/>
</dbReference>
<accession>A0A3E4KQY0</accession>
<dbReference type="CDD" id="cd13121">
    <property type="entry name" value="BF2867_like_C"/>
    <property type="match status" value="1"/>
</dbReference>
<dbReference type="Gene3D" id="2.60.40.2620">
    <property type="entry name" value="Fimbrillin-like"/>
    <property type="match status" value="1"/>
</dbReference>
<gene>
    <name evidence="1" type="ORF">DWX27_23435</name>
    <name evidence="3" type="ORF">DWZ32_22715</name>
    <name evidence="2" type="ORF">DWZ95_23345</name>
</gene>
<dbReference type="Proteomes" id="UP000285013">
    <property type="component" value="Unassembled WGS sequence"/>
</dbReference>
<dbReference type="Gene3D" id="2.60.40.2630">
    <property type="match status" value="1"/>
</dbReference>
<reference evidence="4 5" key="1">
    <citation type="submission" date="2018-08" db="EMBL/GenBank/DDBJ databases">
        <title>A genome reference for cultivated species of the human gut microbiota.</title>
        <authorList>
            <person name="Zou Y."/>
            <person name="Xue W."/>
            <person name="Luo G."/>
        </authorList>
    </citation>
    <scope>NUCLEOTIDE SEQUENCE [LARGE SCALE GENOMIC DNA]</scope>
    <source>
        <strain evidence="1 4">AF19-10AC</strain>
        <strain evidence="3 6">AF31-23</strain>
        <strain evidence="2 5">AF36-16BH</strain>
    </source>
</reference>
<proteinExistence type="predicted"/>
<dbReference type="Pfam" id="PF13149">
    <property type="entry name" value="Mfa_like_1"/>
    <property type="match status" value="1"/>
</dbReference>
<dbReference type="Proteomes" id="UP000284772">
    <property type="component" value="Unassembled WGS sequence"/>
</dbReference>
<evidence type="ECO:0000313" key="4">
    <source>
        <dbReference type="Proteomes" id="UP000284772"/>
    </source>
</evidence>
<dbReference type="InterPro" id="IPR025049">
    <property type="entry name" value="Mfa-like_1"/>
</dbReference>
<dbReference type="EMBL" id="QRWT01000051">
    <property type="protein sequence ID" value="RGT44089.1"/>
    <property type="molecule type" value="Genomic_DNA"/>
</dbReference>
<dbReference type="InterPro" id="IPR042278">
    <property type="entry name" value="Mfa-like_1_N"/>
</dbReference>
<evidence type="ECO:0000313" key="3">
    <source>
        <dbReference type="EMBL" id="RHN01265.1"/>
    </source>
</evidence>
<evidence type="ECO:0000313" key="6">
    <source>
        <dbReference type="Proteomes" id="UP000286003"/>
    </source>
</evidence>
<dbReference type="EMBL" id="QRPE01000049">
    <property type="protein sequence ID" value="RHL85048.1"/>
    <property type="molecule type" value="Genomic_DNA"/>
</dbReference>
<dbReference type="Proteomes" id="UP000286003">
    <property type="component" value="Unassembled WGS sequence"/>
</dbReference>
<dbReference type="CDD" id="cd13120">
    <property type="entry name" value="BF2867_like_N"/>
    <property type="match status" value="1"/>
</dbReference>
<protein>
    <submittedName>
        <fullName evidence="1">Fimbrillin family protein</fullName>
    </submittedName>
</protein>
<dbReference type="AlphaFoldDB" id="A0A3E4KQY0"/>
<organism evidence="1 4">
    <name type="scientific">Bacteroides intestinalis</name>
    <dbReference type="NCBI Taxonomy" id="329854"/>
    <lineage>
        <taxon>Bacteria</taxon>
        <taxon>Pseudomonadati</taxon>
        <taxon>Bacteroidota</taxon>
        <taxon>Bacteroidia</taxon>
        <taxon>Bacteroidales</taxon>
        <taxon>Bacteroidaceae</taxon>
        <taxon>Bacteroides</taxon>
    </lineage>
</organism>